<dbReference type="Pfam" id="PF13023">
    <property type="entry name" value="HD_3"/>
    <property type="match status" value="1"/>
</dbReference>
<evidence type="ECO:0000256" key="2">
    <source>
        <dbReference type="ARBA" id="ARBA00022801"/>
    </source>
</evidence>
<accession>A0A0F9Q9H1</accession>
<dbReference type="InterPro" id="IPR006674">
    <property type="entry name" value="HD_domain"/>
</dbReference>
<gene>
    <name evidence="4" type="ORF">LCGC14_0800920</name>
</gene>
<dbReference type="GO" id="GO:0046872">
    <property type="term" value="F:metal ion binding"/>
    <property type="evidence" value="ECO:0007669"/>
    <property type="project" value="UniProtKB-KW"/>
</dbReference>
<feature type="domain" description="HD" evidence="3">
    <location>
        <begin position="12"/>
        <end position="167"/>
    </location>
</feature>
<name>A0A0F9Q9H1_9ZZZZ</name>
<dbReference type="PANTHER" id="PTHR11845:SF13">
    <property type="entry name" value="5'-DEOXYNUCLEOTIDASE HDDC2"/>
    <property type="match status" value="1"/>
</dbReference>
<dbReference type="GO" id="GO:0002953">
    <property type="term" value="F:5'-deoxynucleotidase activity"/>
    <property type="evidence" value="ECO:0007669"/>
    <property type="project" value="InterPro"/>
</dbReference>
<comment type="caution">
    <text evidence="4">The sequence shown here is derived from an EMBL/GenBank/DDBJ whole genome shotgun (WGS) entry which is preliminary data.</text>
</comment>
<reference evidence="4" key="1">
    <citation type="journal article" date="2015" name="Nature">
        <title>Complex archaea that bridge the gap between prokaryotes and eukaryotes.</title>
        <authorList>
            <person name="Spang A."/>
            <person name="Saw J.H."/>
            <person name="Jorgensen S.L."/>
            <person name="Zaremba-Niedzwiedzka K."/>
            <person name="Martijn J."/>
            <person name="Lind A.E."/>
            <person name="van Eijk R."/>
            <person name="Schleper C."/>
            <person name="Guy L."/>
            <person name="Ettema T.J."/>
        </authorList>
    </citation>
    <scope>NUCLEOTIDE SEQUENCE</scope>
</reference>
<dbReference type="GO" id="GO:0005737">
    <property type="term" value="C:cytoplasm"/>
    <property type="evidence" value="ECO:0007669"/>
    <property type="project" value="TreeGrafter"/>
</dbReference>
<keyword evidence="1" id="KW-0479">Metal-binding</keyword>
<dbReference type="PANTHER" id="PTHR11845">
    <property type="entry name" value="5'-DEOXYNUCLEOTIDASE HDDC2"/>
    <property type="match status" value="1"/>
</dbReference>
<dbReference type="Gene3D" id="1.10.3210.10">
    <property type="entry name" value="Hypothetical protein af1432"/>
    <property type="match status" value="1"/>
</dbReference>
<dbReference type="AlphaFoldDB" id="A0A0F9Q9H1"/>
<evidence type="ECO:0000256" key="1">
    <source>
        <dbReference type="ARBA" id="ARBA00022723"/>
    </source>
</evidence>
<dbReference type="SUPFAM" id="SSF109604">
    <property type="entry name" value="HD-domain/PDEase-like"/>
    <property type="match status" value="1"/>
</dbReference>
<evidence type="ECO:0000313" key="4">
    <source>
        <dbReference type="EMBL" id="KKN33717.1"/>
    </source>
</evidence>
<organism evidence="4">
    <name type="scientific">marine sediment metagenome</name>
    <dbReference type="NCBI Taxonomy" id="412755"/>
    <lineage>
        <taxon>unclassified sequences</taxon>
        <taxon>metagenomes</taxon>
        <taxon>ecological metagenomes</taxon>
    </lineage>
</organism>
<proteinExistence type="predicted"/>
<dbReference type="EMBL" id="LAZR01002156">
    <property type="protein sequence ID" value="KKN33717.1"/>
    <property type="molecule type" value="Genomic_DNA"/>
</dbReference>
<evidence type="ECO:0000259" key="3">
    <source>
        <dbReference type="Pfam" id="PF13023"/>
    </source>
</evidence>
<sequence length="190" mass="21789">MKKITDFFLELDALKHVQRRSYITGGHRLENSAEHSWHLAMACWSFADYFQLEVDMARLLKYALVHDLGEIDAGDTFLYSAERSTANQAESRCVQRLASHPGNPIKDLPILWDEQEFSDSTEATLMKAVDRLLPFLLNISNEGKTWIESGVKKSQVIAAHDFIGQVFPDIHQWVTEQIEIAVENNWLLNE</sequence>
<dbReference type="InterPro" id="IPR039356">
    <property type="entry name" value="YfbR/HDDC2"/>
</dbReference>
<protein>
    <recommendedName>
        <fullName evidence="3">HD domain-containing protein</fullName>
    </recommendedName>
</protein>
<keyword evidence="2" id="KW-0378">Hydrolase</keyword>